<evidence type="ECO:0000313" key="4">
    <source>
        <dbReference type="Proteomes" id="UP000244677"/>
    </source>
</evidence>
<organism evidence="3 4">
    <name type="scientific">Flavobacterium kingsejongi</name>
    <dbReference type="NCBI Taxonomy" id="1678728"/>
    <lineage>
        <taxon>Bacteria</taxon>
        <taxon>Pseudomonadati</taxon>
        <taxon>Bacteroidota</taxon>
        <taxon>Flavobacteriia</taxon>
        <taxon>Flavobacteriales</taxon>
        <taxon>Flavobacteriaceae</taxon>
        <taxon>Flavobacterium</taxon>
    </lineage>
</organism>
<feature type="domain" description="CYTH" evidence="2">
    <location>
        <begin position="1"/>
        <end position="149"/>
    </location>
</feature>
<reference evidence="3 4" key="1">
    <citation type="submission" date="2017-04" db="EMBL/GenBank/DDBJ databases">
        <title>Complete genome sequence of Flavobacterium kingsejong AJ004.</title>
        <authorList>
            <person name="Lee P.C."/>
        </authorList>
    </citation>
    <scope>NUCLEOTIDE SEQUENCE [LARGE SCALE GENOMIC DNA]</scope>
    <source>
        <strain evidence="3 4">AJ004</strain>
    </source>
</reference>
<gene>
    <name evidence="3" type="ORF">FK004_03445</name>
</gene>
<accession>A0A2S1LKX8</accession>
<dbReference type="EMBL" id="CP020919">
    <property type="protein sequence ID" value="AWG24349.1"/>
    <property type="molecule type" value="Genomic_DNA"/>
</dbReference>
<dbReference type="KEGG" id="fki:FK004_03445"/>
<dbReference type="PROSITE" id="PS51707">
    <property type="entry name" value="CYTH"/>
    <property type="match status" value="1"/>
</dbReference>
<evidence type="ECO:0000313" key="3">
    <source>
        <dbReference type="EMBL" id="AWG24349.1"/>
    </source>
</evidence>
<dbReference type="Pfam" id="PF01928">
    <property type="entry name" value="CYTH"/>
    <property type="match status" value="1"/>
</dbReference>
<dbReference type="InterPro" id="IPR012042">
    <property type="entry name" value="NeuTTM/CthTTM-like"/>
</dbReference>
<name>A0A2S1LKX8_9FLAO</name>
<protein>
    <submittedName>
        <fullName evidence="3">Adenylate cyclase</fullName>
    </submittedName>
</protein>
<evidence type="ECO:0000256" key="1">
    <source>
        <dbReference type="PIRSR" id="PIRSR016487-1"/>
    </source>
</evidence>
<proteinExistence type="predicted"/>
<dbReference type="SUPFAM" id="SSF55154">
    <property type="entry name" value="CYTH-like phosphatases"/>
    <property type="match status" value="1"/>
</dbReference>
<dbReference type="AlphaFoldDB" id="A0A2S1LKX8"/>
<dbReference type="CDD" id="cd07891">
    <property type="entry name" value="CYTH-like_CthTTM-like_1"/>
    <property type="match status" value="1"/>
</dbReference>
<dbReference type="RefSeq" id="WP_108735995.1">
    <property type="nucleotide sequence ID" value="NZ_CP020919.1"/>
</dbReference>
<keyword evidence="4" id="KW-1185">Reference proteome</keyword>
<dbReference type="InterPro" id="IPR033469">
    <property type="entry name" value="CYTH-like_dom_sf"/>
</dbReference>
<dbReference type="PIRSF" id="PIRSF016487">
    <property type="entry name" value="CYTH_UCP016487"/>
    <property type="match status" value="1"/>
</dbReference>
<dbReference type="Proteomes" id="UP000244677">
    <property type="component" value="Chromosome"/>
</dbReference>
<dbReference type="PANTHER" id="PTHR40114:SF1">
    <property type="entry name" value="SLR0698 PROTEIN"/>
    <property type="match status" value="1"/>
</dbReference>
<dbReference type="Gene3D" id="2.40.320.10">
    <property type="entry name" value="Hypothetical Protein Pfu-838710-001"/>
    <property type="match status" value="1"/>
</dbReference>
<dbReference type="OrthoDB" id="9805588at2"/>
<dbReference type="InterPro" id="IPR023577">
    <property type="entry name" value="CYTH_domain"/>
</dbReference>
<evidence type="ECO:0000259" key="2">
    <source>
        <dbReference type="PROSITE" id="PS51707"/>
    </source>
</evidence>
<sequence>MLEIERKFLVTSDVYKTQAVISKRIIQGYLNSDPERTVRVRIKGEQGFLTIKGKGNDSGTTRFEWEKEIPHHEAEQLMALCEKGTIDKTRHEIFIGGHVFEVDEFHGSNEGLVLAEVELQSENESFERPSWLGEEKTGDNRYYNSYLSNNPFASW</sequence>
<dbReference type="PANTHER" id="PTHR40114">
    <property type="entry name" value="SLR0698 PROTEIN"/>
    <property type="match status" value="1"/>
</dbReference>
<feature type="active site" description="Proton acceptor" evidence="1">
    <location>
        <position position="29"/>
    </location>
</feature>
<dbReference type="SMART" id="SM01118">
    <property type="entry name" value="CYTH"/>
    <property type="match status" value="1"/>
</dbReference>